<evidence type="ECO:0000259" key="8">
    <source>
        <dbReference type="Pfam" id="PF00501"/>
    </source>
</evidence>
<comment type="catalytic activity">
    <reaction evidence="6">
        <text>octanoate + ATP + CoA = octanoyl-CoA + AMP + diphosphate</text>
        <dbReference type="Rhea" id="RHEA:33631"/>
        <dbReference type="ChEBI" id="CHEBI:25646"/>
        <dbReference type="ChEBI" id="CHEBI:30616"/>
        <dbReference type="ChEBI" id="CHEBI:33019"/>
        <dbReference type="ChEBI" id="CHEBI:57287"/>
        <dbReference type="ChEBI" id="CHEBI:57386"/>
        <dbReference type="ChEBI" id="CHEBI:456215"/>
    </reaction>
</comment>
<dbReference type="GO" id="GO:0006631">
    <property type="term" value="P:fatty acid metabolic process"/>
    <property type="evidence" value="ECO:0007669"/>
    <property type="project" value="TreeGrafter"/>
</dbReference>
<dbReference type="EMBL" id="OC867149">
    <property type="protein sequence ID" value="CAD7633339.1"/>
    <property type="molecule type" value="Genomic_DNA"/>
</dbReference>
<evidence type="ECO:0000256" key="5">
    <source>
        <dbReference type="ARBA" id="ARBA00039638"/>
    </source>
</evidence>
<dbReference type="AlphaFoldDB" id="A0A7R9Q5W3"/>
<dbReference type="Pfam" id="PF00501">
    <property type="entry name" value="AMP-binding"/>
    <property type="match status" value="1"/>
</dbReference>
<keyword evidence="11" id="KW-1185">Reference proteome</keyword>
<dbReference type="PROSITE" id="PS00455">
    <property type="entry name" value="AMP_BINDING"/>
    <property type="match status" value="1"/>
</dbReference>
<dbReference type="EC" id="6.2.1.2" evidence="4"/>
<evidence type="ECO:0000256" key="2">
    <source>
        <dbReference type="ARBA" id="ARBA00022598"/>
    </source>
</evidence>
<evidence type="ECO:0000256" key="6">
    <source>
        <dbReference type="ARBA" id="ARBA00047319"/>
    </source>
</evidence>
<dbReference type="InterPro" id="IPR045851">
    <property type="entry name" value="AMP-bd_C_sf"/>
</dbReference>
<evidence type="ECO:0000256" key="7">
    <source>
        <dbReference type="ARBA" id="ARBA00048277"/>
    </source>
</evidence>
<dbReference type="PANTHER" id="PTHR43201">
    <property type="entry name" value="ACYL-COA SYNTHETASE"/>
    <property type="match status" value="1"/>
</dbReference>
<evidence type="ECO:0000313" key="10">
    <source>
        <dbReference type="EMBL" id="CAD7633339.1"/>
    </source>
</evidence>
<dbReference type="InterPro" id="IPR025110">
    <property type="entry name" value="AMP-bd_C"/>
</dbReference>
<evidence type="ECO:0000313" key="11">
    <source>
        <dbReference type="Proteomes" id="UP000759131"/>
    </source>
</evidence>
<dbReference type="InterPro" id="IPR020845">
    <property type="entry name" value="AMP-binding_CS"/>
</dbReference>
<protein>
    <recommendedName>
        <fullName evidence="5">Medium-chain acyl-CoA ligase ACSF2, mitochondrial</fullName>
        <ecNumber evidence="4">6.2.1.2</ecNumber>
    </recommendedName>
</protein>
<dbReference type="EMBL" id="CAJPIZ010012574">
    <property type="protein sequence ID" value="CAG2113769.1"/>
    <property type="molecule type" value="Genomic_DNA"/>
</dbReference>
<dbReference type="Gene3D" id="3.30.300.30">
    <property type="match status" value="1"/>
</dbReference>
<dbReference type="Pfam" id="PF13193">
    <property type="entry name" value="AMP-binding_C"/>
    <property type="match status" value="1"/>
</dbReference>
<dbReference type="SUPFAM" id="SSF56801">
    <property type="entry name" value="Acetyl-CoA synthetase-like"/>
    <property type="match status" value="1"/>
</dbReference>
<gene>
    <name evidence="10" type="ORF">OSB1V03_LOCUS13736</name>
</gene>
<reference evidence="10" key="1">
    <citation type="submission" date="2020-11" db="EMBL/GenBank/DDBJ databases">
        <authorList>
            <person name="Tran Van P."/>
        </authorList>
    </citation>
    <scope>NUCLEOTIDE SEQUENCE</scope>
</reference>
<feature type="domain" description="AMP-dependent synthetase/ligase" evidence="8">
    <location>
        <begin position="20"/>
        <end position="239"/>
    </location>
</feature>
<evidence type="ECO:0000256" key="4">
    <source>
        <dbReference type="ARBA" id="ARBA00039009"/>
    </source>
</evidence>
<keyword evidence="2" id="KW-0436">Ligase</keyword>
<evidence type="ECO:0000259" key="9">
    <source>
        <dbReference type="Pfam" id="PF13193"/>
    </source>
</evidence>
<accession>A0A7R9Q5W3</accession>
<proteinExistence type="inferred from homology"/>
<sequence length="381" mass="42469">MIRFNEFINSFDGNNNMNTAFDFDEPINIQFTSGTTGAPKAAVLSHHNITQNAYFFGKLITEGLTSNIFCVIPPLYHCFGSVCGSIGATAHKGTLVLPSPIHNAIETLKAIEKYKCSVVFGTPTMFIDIVNSNPQNFNTSSLKQGIMGGSICPKHILEKTMKAFPSCRHFMVGYGTTECSPVISATTRHDSAKQGLETIGRPLELLETKIVNTTTGEICPIGEAGEICSRGHNVFSGYWNQKDKTDEVIDKNKWYHTGDIGTMDELGYISMCGRLKEMIIKGGENIYPREIEEFIIKHDEVFDVQVVGIPDERLGEDLVAFVIKTPNSTLDKDSLRSYCKGKISDYKIPRNIEFVDDFPRTVTGKIQKFKLKQIAQQMYDK</sequence>
<feature type="non-terminal residue" evidence="10">
    <location>
        <position position="381"/>
    </location>
</feature>
<dbReference type="GO" id="GO:0031956">
    <property type="term" value="F:medium-chain fatty acid-CoA ligase activity"/>
    <property type="evidence" value="ECO:0007669"/>
    <property type="project" value="UniProtKB-EC"/>
</dbReference>
<dbReference type="Gene3D" id="3.40.50.980">
    <property type="match status" value="2"/>
</dbReference>
<comment type="function">
    <text evidence="3">Acyl-CoA synthases catalyze the initial reaction in fatty acid metabolism, by forming a thioester with CoA. Has some preference toward medium-chain substrates. Plays a role in adipocyte differentiation.</text>
</comment>
<evidence type="ECO:0000256" key="3">
    <source>
        <dbReference type="ARBA" id="ARBA00037247"/>
    </source>
</evidence>
<dbReference type="Proteomes" id="UP000759131">
    <property type="component" value="Unassembled WGS sequence"/>
</dbReference>
<comment type="similarity">
    <text evidence="1">Belongs to the ATP-dependent AMP-binding enzyme family.</text>
</comment>
<organism evidence="10">
    <name type="scientific">Medioppia subpectinata</name>
    <dbReference type="NCBI Taxonomy" id="1979941"/>
    <lineage>
        <taxon>Eukaryota</taxon>
        <taxon>Metazoa</taxon>
        <taxon>Ecdysozoa</taxon>
        <taxon>Arthropoda</taxon>
        <taxon>Chelicerata</taxon>
        <taxon>Arachnida</taxon>
        <taxon>Acari</taxon>
        <taxon>Acariformes</taxon>
        <taxon>Sarcoptiformes</taxon>
        <taxon>Oribatida</taxon>
        <taxon>Brachypylina</taxon>
        <taxon>Oppioidea</taxon>
        <taxon>Oppiidae</taxon>
        <taxon>Medioppia</taxon>
    </lineage>
</organism>
<comment type="catalytic activity">
    <reaction evidence="7">
        <text>a medium-chain fatty acid + ATP + CoA = a medium-chain fatty acyl-CoA + AMP + diphosphate</text>
        <dbReference type="Rhea" id="RHEA:48340"/>
        <dbReference type="ChEBI" id="CHEBI:30616"/>
        <dbReference type="ChEBI" id="CHEBI:33019"/>
        <dbReference type="ChEBI" id="CHEBI:57287"/>
        <dbReference type="ChEBI" id="CHEBI:59558"/>
        <dbReference type="ChEBI" id="CHEBI:90546"/>
        <dbReference type="ChEBI" id="CHEBI:456215"/>
        <dbReference type="EC" id="6.2.1.2"/>
    </reaction>
</comment>
<dbReference type="OrthoDB" id="10253115at2759"/>
<feature type="domain" description="AMP-binding enzyme C-terminal" evidence="9">
    <location>
        <begin position="290"/>
        <end position="365"/>
    </location>
</feature>
<name>A0A7R9Q5W3_9ACAR</name>
<dbReference type="PANTHER" id="PTHR43201:SF5">
    <property type="entry name" value="MEDIUM-CHAIN ACYL-COA LIGASE ACSF2, MITOCHONDRIAL"/>
    <property type="match status" value="1"/>
</dbReference>
<dbReference type="Gene3D" id="2.30.38.10">
    <property type="entry name" value="Luciferase, Domain 3"/>
    <property type="match status" value="1"/>
</dbReference>
<evidence type="ECO:0000256" key="1">
    <source>
        <dbReference type="ARBA" id="ARBA00006432"/>
    </source>
</evidence>
<dbReference type="FunFam" id="3.30.300.30:FF:000008">
    <property type="entry name" value="2,3-dihydroxybenzoate-AMP ligase"/>
    <property type="match status" value="1"/>
</dbReference>
<dbReference type="InterPro" id="IPR000873">
    <property type="entry name" value="AMP-dep_synth/lig_dom"/>
</dbReference>